<reference evidence="14 15" key="1">
    <citation type="submission" date="2020-05" db="EMBL/GenBank/DDBJ databases">
        <authorList>
            <person name="Niu N."/>
        </authorList>
    </citation>
    <scope>NUCLEOTIDE SEQUENCE [LARGE SCALE GENOMIC DNA]</scope>
    <source>
        <strain evidence="14 15">3340-03</strain>
    </source>
</reference>
<keyword evidence="5 14" id="KW-0808">Transferase</keyword>
<dbReference type="Pfam" id="PF01288">
    <property type="entry name" value="HPPK"/>
    <property type="match status" value="1"/>
</dbReference>
<comment type="similarity">
    <text evidence="2">Belongs to the HPPK family.</text>
</comment>
<gene>
    <name evidence="14" type="primary">folK</name>
    <name evidence="14" type="ORF">HKX39_02790</name>
</gene>
<comment type="caution">
    <text evidence="14">The sequence shown here is derived from an EMBL/GenBank/DDBJ whole genome shotgun (WGS) entry which is preliminary data.</text>
</comment>
<keyword evidence="15" id="KW-1185">Reference proteome</keyword>
<protein>
    <recommendedName>
        <fullName evidence="4">2-amino-4-hydroxy-6-hydroxymethyldihydropteridine pyrophosphokinase</fullName>
        <ecNumber evidence="3">2.7.6.3</ecNumber>
    </recommendedName>
    <alternativeName>
        <fullName evidence="11">6-hydroxymethyl-7,8-dihydropterin pyrophosphokinase</fullName>
    </alternativeName>
    <alternativeName>
        <fullName evidence="12">7,8-dihydro-6-hydroxymethylpterin-pyrophosphokinase</fullName>
    </alternativeName>
</protein>
<dbReference type="GO" id="GO:0016301">
    <property type="term" value="F:kinase activity"/>
    <property type="evidence" value="ECO:0007669"/>
    <property type="project" value="UniProtKB-KW"/>
</dbReference>
<evidence type="ECO:0000256" key="7">
    <source>
        <dbReference type="ARBA" id="ARBA00022777"/>
    </source>
</evidence>
<dbReference type="AlphaFoldDB" id="A0A849P5V0"/>
<keyword evidence="8" id="KW-0067">ATP-binding</keyword>
<feature type="domain" description="7,8-dihydro-6-hydroxymethylpterin-pyrophosphokinase" evidence="13">
    <location>
        <begin position="87"/>
        <end position="98"/>
    </location>
</feature>
<dbReference type="UniPathway" id="UPA00077">
    <property type="reaction ID" value="UER00155"/>
</dbReference>
<evidence type="ECO:0000256" key="3">
    <source>
        <dbReference type="ARBA" id="ARBA00013253"/>
    </source>
</evidence>
<evidence type="ECO:0000256" key="2">
    <source>
        <dbReference type="ARBA" id="ARBA00005810"/>
    </source>
</evidence>
<evidence type="ECO:0000256" key="10">
    <source>
        <dbReference type="ARBA" id="ARBA00029409"/>
    </source>
</evidence>
<comment type="function">
    <text evidence="10">Catalyzes the transfer of pyrophosphate from adenosine triphosphate (ATP) to 6-hydroxymethyl-7,8-dihydropterin, an enzymatic step in folate biosynthesis pathway.</text>
</comment>
<dbReference type="PANTHER" id="PTHR43071">
    <property type="entry name" value="2-AMINO-4-HYDROXY-6-HYDROXYMETHYLDIHYDROPTERIDINE PYROPHOSPHOKINASE"/>
    <property type="match status" value="1"/>
</dbReference>
<accession>A0A849P5V0</accession>
<comment type="pathway">
    <text evidence="1">Cofactor biosynthesis; tetrahydrofolate biosynthesis; 2-amino-4-hydroxy-6-hydroxymethyl-7,8-dihydropteridine diphosphate from 7,8-dihydroneopterin triphosphate: step 4/4.</text>
</comment>
<keyword evidence="9" id="KW-0289">Folate biosynthesis</keyword>
<evidence type="ECO:0000256" key="11">
    <source>
        <dbReference type="ARBA" id="ARBA00029766"/>
    </source>
</evidence>
<name>A0A849P5V0_9BURK</name>
<keyword evidence="6" id="KW-0547">Nucleotide-binding</keyword>
<dbReference type="GO" id="GO:0005524">
    <property type="term" value="F:ATP binding"/>
    <property type="evidence" value="ECO:0007669"/>
    <property type="project" value="UniProtKB-KW"/>
</dbReference>
<proteinExistence type="inferred from homology"/>
<dbReference type="SUPFAM" id="SSF55083">
    <property type="entry name" value="6-hydroxymethyl-7,8-dihydropterin pyrophosphokinase, HPPK"/>
    <property type="match status" value="1"/>
</dbReference>
<dbReference type="Proteomes" id="UP000537862">
    <property type="component" value="Unassembled WGS sequence"/>
</dbReference>
<keyword evidence="7 14" id="KW-0418">Kinase</keyword>
<dbReference type="NCBIfam" id="TIGR01498">
    <property type="entry name" value="folK"/>
    <property type="match status" value="1"/>
</dbReference>
<dbReference type="EMBL" id="JABGBN010000001">
    <property type="protein sequence ID" value="NOL51105.1"/>
    <property type="molecule type" value="Genomic_DNA"/>
</dbReference>
<sequence>MNKAYIGLGSNLGESENFLALALADLRQATAITTVQCSSFYRSSPVDSSGPDYVNAVAFIETTLSSMALLQLLQKIELAHGRERPYRNAPRTLDLDVLLFNDDVSQDPVLTLPHPRMHLRAFVLEPLQELVQQRAQLPTQETTTDPFIPWDLTACITEARETGQYVERIV</sequence>
<dbReference type="PROSITE" id="PS00794">
    <property type="entry name" value="HPPK"/>
    <property type="match status" value="1"/>
</dbReference>
<evidence type="ECO:0000256" key="12">
    <source>
        <dbReference type="ARBA" id="ARBA00033413"/>
    </source>
</evidence>
<dbReference type="InterPro" id="IPR035907">
    <property type="entry name" value="Hppk_sf"/>
</dbReference>
<evidence type="ECO:0000256" key="9">
    <source>
        <dbReference type="ARBA" id="ARBA00022909"/>
    </source>
</evidence>
<dbReference type="CDD" id="cd00483">
    <property type="entry name" value="HPPK"/>
    <property type="match status" value="1"/>
</dbReference>
<evidence type="ECO:0000256" key="8">
    <source>
        <dbReference type="ARBA" id="ARBA00022840"/>
    </source>
</evidence>
<dbReference type="PANTHER" id="PTHR43071:SF1">
    <property type="entry name" value="2-AMINO-4-HYDROXY-6-HYDROXYMETHYLDIHYDROPTERIDINE PYROPHOSPHOKINASE"/>
    <property type="match status" value="1"/>
</dbReference>
<evidence type="ECO:0000313" key="14">
    <source>
        <dbReference type="EMBL" id="NOL51105.1"/>
    </source>
</evidence>
<evidence type="ECO:0000256" key="4">
    <source>
        <dbReference type="ARBA" id="ARBA00016218"/>
    </source>
</evidence>
<dbReference type="InterPro" id="IPR000550">
    <property type="entry name" value="Hppk"/>
</dbReference>
<evidence type="ECO:0000259" key="13">
    <source>
        <dbReference type="PROSITE" id="PS00794"/>
    </source>
</evidence>
<dbReference type="GO" id="GO:0046654">
    <property type="term" value="P:tetrahydrofolate biosynthetic process"/>
    <property type="evidence" value="ECO:0007669"/>
    <property type="project" value="UniProtKB-UniPathway"/>
</dbReference>
<evidence type="ECO:0000256" key="6">
    <source>
        <dbReference type="ARBA" id="ARBA00022741"/>
    </source>
</evidence>
<dbReference type="Gene3D" id="3.30.70.560">
    <property type="entry name" value="7,8-Dihydro-6-hydroxymethylpterin-pyrophosphokinase HPPK"/>
    <property type="match status" value="1"/>
</dbReference>
<organism evidence="14 15">
    <name type="scientific">Pelistega suis</name>
    <dbReference type="NCBI Taxonomy" id="1631957"/>
    <lineage>
        <taxon>Bacteria</taxon>
        <taxon>Pseudomonadati</taxon>
        <taxon>Pseudomonadota</taxon>
        <taxon>Betaproteobacteria</taxon>
        <taxon>Burkholderiales</taxon>
        <taxon>Alcaligenaceae</taxon>
        <taxon>Pelistega</taxon>
    </lineage>
</organism>
<evidence type="ECO:0000256" key="5">
    <source>
        <dbReference type="ARBA" id="ARBA00022679"/>
    </source>
</evidence>
<dbReference type="GO" id="GO:0003848">
    <property type="term" value="F:2-amino-4-hydroxy-6-hydroxymethyldihydropteridine diphosphokinase activity"/>
    <property type="evidence" value="ECO:0007669"/>
    <property type="project" value="UniProtKB-EC"/>
</dbReference>
<evidence type="ECO:0000313" key="15">
    <source>
        <dbReference type="Proteomes" id="UP000537862"/>
    </source>
</evidence>
<dbReference type="GO" id="GO:0046656">
    <property type="term" value="P:folic acid biosynthetic process"/>
    <property type="evidence" value="ECO:0007669"/>
    <property type="project" value="UniProtKB-KW"/>
</dbReference>
<evidence type="ECO:0000256" key="1">
    <source>
        <dbReference type="ARBA" id="ARBA00005051"/>
    </source>
</evidence>
<dbReference type="EC" id="2.7.6.3" evidence="3"/>